<gene>
    <name evidence="1" type="ORF">TVAG_108060</name>
</gene>
<organism evidence="1 2">
    <name type="scientific">Trichomonas vaginalis (strain ATCC PRA-98 / G3)</name>
    <dbReference type="NCBI Taxonomy" id="412133"/>
    <lineage>
        <taxon>Eukaryota</taxon>
        <taxon>Metamonada</taxon>
        <taxon>Parabasalia</taxon>
        <taxon>Trichomonadida</taxon>
        <taxon>Trichomonadidae</taxon>
        <taxon>Trichomonas</taxon>
    </lineage>
</organism>
<keyword evidence="2" id="KW-1185">Reference proteome</keyword>
<proteinExistence type="predicted"/>
<dbReference type="EMBL" id="DS113975">
    <property type="protein sequence ID" value="EAX92289.1"/>
    <property type="molecule type" value="Genomic_DNA"/>
</dbReference>
<reference evidence="1" key="1">
    <citation type="submission" date="2006-10" db="EMBL/GenBank/DDBJ databases">
        <authorList>
            <person name="Amadeo P."/>
            <person name="Zhao Q."/>
            <person name="Wortman J."/>
            <person name="Fraser-Liggett C."/>
            <person name="Carlton J."/>
        </authorList>
    </citation>
    <scope>NUCLEOTIDE SEQUENCE</scope>
    <source>
        <strain evidence="1">G3</strain>
    </source>
</reference>
<protein>
    <submittedName>
        <fullName evidence="1">Uncharacterized protein</fullName>
    </submittedName>
</protein>
<dbReference type="Proteomes" id="UP000001542">
    <property type="component" value="Unassembled WGS sequence"/>
</dbReference>
<dbReference type="SMR" id="A2FS23"/>
<dbReference type="RefSeq" id="XP_001305219.1">
    <property type="nucleotide sequence ID" value="XM_001305218.1"/>
</dbReference>
<evidence type="ECO:0000313" key="2">
    <source>
        <dbReference type="Proteomes" id="UP000001542"/>
    </source>
</evidence>
<name>A2FS23_TRIV3</name>
<dbReference type="VEuPathDB" id="TrichDB:TVAGG3_0796150"/>
<reference evidence="1" key="2">
    <citation type="journal article" date="2007" name="Science">
        <title>Draft genome sequence of the sexually transmitted pathogen Trichomonas vaginalis.</title>
        <authorList>
            <person name="Carlton J.M."/>
            <person name="Hirt R.P."/>
            <person name="Silva J.C."/>
            <person name="Delcher A.L."/>
            <person name="Schatz M."/>
            <person name="Zhao Q."/>
            <person name="Wortman J.R."/>
            <person name="Bidwell S.L."/>
            <person name="Alsmark U.C.M."/>
            <person name="Besteiro S."/>
            <person name="Sicheritz-Ponten T."/>
            <person name="Noel C.J."/>
            <person name="Dacks J.B."/>
            <person name="Foster P.G."/>
            <person name="Simillion C."/>
            <person name="Van de Peer Y."/>
            <person name="Miranda-Saavedra D."/>
            <person name="Barton G.J."/>
            <person name="Westrop G.D."/>
            <person name="Mueller S."/>
            <person name="Dessi D."/>
            <person name="Fiori P.L."/>
            <person name="Ren Q."/>
            <person name="Paulsen I."/>
            <person name="Zhang H."/>
            <person name="Bastida-Corcuera F.D."/>
            <person name="Simoes-Barbosa A."/>
            <person name="Brown M.T."/>
            <person name="Hayes R.D."/>
            <person name="Mukherjee M."/>
            <person name="Okumura C.Y."/>
            <person name="Schneider R."/>
            <person name="Smith A.J."/>
            <person name="Vanacova S."/>
            <person name="Villalvazo M."/>
            <person name="Haas B.J."/>
            <person name="Pertea M."/>
            <person name="Feldblyum T.V."/>
            <person name="Utterback T.R."/>
            <person name="Shu C.L."/>
            <person name="Osoegawa K."/>
            <person name="de Jong P.J."/>
            <person name="Hrdy I."/>
            <person name="Horvathova L."/>
            <person name="Zubacova Z."/>
            <person name="Dolezal P."/>
            <person name="Malik S.B."/>
            <person name="Logsdon J.M. Jr."/>
            <person name="Henze K."/>
            <person name="Gupta A."/>
            <person name="Wang C.C."/>
            <person name="Dunne R.L."/>
            <person name="Upcroft J.A."/>
            <person name="Upcroft P."/>
            <person name="White O."/>
            <person name="Salzberg S.L."/>
            <person name="Tang P."/>
            <person name="Chiu C.-H."/>
            <person name="Lee Y.-S."/>
            <person name="Embley T.M."/>
            <person name="Coombs G.H."/>
            <person name="Mottram J.C."/>
            <person name="Tachezy J."/>
            <person name="Fraser-Liggett C.M."/>
            <person name="Johnson P.J."/>
        </authorList>
    </citation>
    <scope>NUCLEOTIDE SEQUENCE [LARGE SCALE GENOMIC DNA]</scope>
    <source>
        <strain evidence="1">G3</strain>
    </source>
</reference>
<sequence length="145" mass="17132">MNDMRLINDILRTRARNNYPRTTEQSIKDHETLLKRIDRLGIKLDYVSAYLDKINCFHQTTNHLLSEATKYAAIINIKIDRLAKRNRQALLCWYTESWDSVLPLLPMNPYDVVQQINQEKMMKKVAHAPTYDIDVSDLNQLLNYH</sequence>
<dbReference type="KEGG" id="tva:4749999"/>
<dbReference type="InParanoid" id="A2FS23"/>
<evidence type="ECO:0000313" key="1">
    <source>
        <dbReference type="EMBL" id="EAX92289.1"/>
    </source>
</evidence>
<dbReference type="AlphaFoldDB" id="A2FS23"/>
<accession>A2FS23</accession>
<dbReference type="VEuPathDB" id="TrichDB:TVAG_108060"/>